<dbReference type="InterPro" id="IPR002942">
    <property type="entry name" value="S4_RNA-bd"/>
</dbReference>
<accession>A0A6M4H007</accession>
<comment type="catalytic activity">
    <reaction evidence="9">
        <text>a uridine in RNA = a pseudouridine in RNA</text>
        <dbReference type="Rhea" id="RHEA:48348"/>
        <dbReference type="Rhea" id="RHEA-COMP:12068"/>
        <dbReference type="Rhea" id="RHEA-COMP:12069"/>
        <dbReference type="ChEBI" id="CHEBI:65314"/>
        <dbReference type="ChEBI" id="CHEBI:65315"/>
    </reaction>
</comment>
<keyword evidence="12" id="KW-1185">Reference proteome</keyword>
<dbReference type="InterPro" id="IPR020103">
    <property type="entry name" value="PsdUridine_synth_cat_dom_sf"/>
</dbReference>
<comment type="function">
    <text evidence="2">Responsible for synthesis of pseudouridine from uracil at positions 955, 2504 and 2580 in 23S ribosomal RNA.</text>
</comment>
<dbReference type="PROSITE" id="PS01129">
    <property type="entry name" value="PSI_RLU"/>
    <property type="match status" value="1"/>
</dbReference>
<keyword evidence="4" id="KW-0698">rRNA processing</keyword>
<keyword evidence="6 9" id="KW-0413">Isomerase</keyword>
<proteinExistence type="inferred from homology"/>
<dbReference type="CDD" id="cd02869">
    <property type="entry name" value="PseudoU_synth_RluA_like"/>
    <property type="match status" value="1"/>
</dbReference>
<evidence type="ECO:0000256" key="3">
    <source>
        <dbReference type="ARBA" id="ARBA00010876"/>
    </source>
</evidence>
<dbReference type="GO" id="GO:0003723">
    <property type="term" value="F:RNA binding"/>
    <property type="evidence" value="ECO:0007669"/>
    <property type="project" value="UniProtKB-KW"/>
</dbReference>
<sequence length="319" mass="35464">MAVDGKAGARAPVGAPAVRWIEVAPEEAGQRLDNYLLARLKGVPKSHIYRVIRGGEVRVNSKRIDASYRVEGGDRIRIPPIRVAEREDVTPAPHFKMPIVFEDDALLAIDKPAGLAVHGGSGVAHGVIESMRSMRPEAKYLELVHRLDRETSGVLLIAKKRSALTALHEMLRGRDMDKRYLAGVAGRFRNELQRVKLALAERRGPEGEKRVVVSDDGQASETVFRLVGRTDEYSLLEAELLTGRTHQIRVHAASMKHPILGDDRYGNFELNKALRKNGLKRMFLHAAKLSFTHPLTGEALSIEAPLPRELDAFWKKCTS</sequence>
<dbReference type="InterPro" id="IPR036986">
    <property type="entry name" value="S4_RNA-bd_sf"/>
</dbReference>
<dbReference type="EC" id="5.4.99.-" evidence="9"/>
<evidence type="ECO:0000256" key="7">
    <source>
        <dbReference type="PIRSR" id="PIRSR606225-1"/>
    </source>
</evidence>
<evidence type="ECO:0000259" key="10">
    <source>
        <dbReference type="SMART" id="SM00363"/>
    </source>
</evidence>
<gene>
    <name evidence="11" type="primary">rluC</name>
    <name evidence="11" type="ORF">DSM104443_02208</name>
</gene>
<evidence type="ECO:0000256" key="9">
    <source>
        <dbReference type="RuleBase" id="RU362028"/>
    </source>
</evidence>
<dbReference type="InterPro" id="IPR050188">
    <property type="entry name" value="RluA_PseudoU_synthase"/>
</dbReference>
<evidence type="ECO:0000256" key="4">
    <source>
        <dbReference type="ARBA" id="ARBA00022552"/>
    </source>
</evidence>
<feature type="active site" evidence="7">
    <location>
        <position position="148"/>
    </location>
</feature>
<evidence type="ECO:0000256" key="2">
    <source>
        <dbReference type="ARBA" id="ARBA00002876"/>
    </source>
</evidence>
<dbReference type="Proteomes" id="UP000501534">
    <property type="component" value="Chromosome"/>
</dbReference>
<evidence type="ECO:0000256" key="5">
    <source>
        <dbReference type="ARBA" id="ARBA00022884"/>
    </source>
</evidence>
<evidence type="ECO:0000256" key="8">
    <source>
        <dbReference type="PROSITE-ProRule" id="PRU00182"/>
    </source>
</evidence>
<dbReference type="CDD" id="cd00165">
    <property type="entry name" value="S4"/>
    <property type="match status" value="1"/>
</dbReference>
<dbReference type="Pfam" id="PF00849">
    <property type="entry name" value="PseudoU_synth_2"/>
    <property type="match status" value="1"/>
</dbReference>
<dbReference type="PROSITE" id="PS50889">
    <property type="entry name" value="S4"/>
    <property type="match status" value="1"/>
</dbReference>
<dbReference type="EMBL" id="CP053069">
    <property type="protein sequence ID" value="QJR11137.1"/>
    <property type="molecule type" value="Genomic_DNA"/>
</dbReference>
<reference evidence="11 12" key="1">
    <citation type="submission" date="2020-04" db="EMBL/GenBank/DDBJ databases">
        <title>Usitatibacter rugosus gen. nov., sp. nov. and Usitatibacter palustris sp. nov., novel members of Usitatibacteraceae fam. nov. within the order Nitrosomonadales isolated from soil.</title>
        <authorList>
            <person name="Huber K.J."/>
            <person name="Neumann-Schaal M."/>
            <person name="Geppert A."/>
            <person name="Luckner M."/>
            <person name="Wanner G."/>
            <person name="Overmann J."/>
        </authorList>
    </citation>
    <scope>NUCLEOTIDE SEQUENCE [LARGE SCALE GENOMIC DNA]</scope>
    <source>
        <strain evidence="11 12">0125_3</strain>
    </source>
</reference>
<dbReference type="InterPro" id="IPR006145">
    <property type="entry name" value="PsdUridine_synth_RsuA/RluA"/>
</dbReference>
<evidence type="ECO:0000313" key="11">
    <source>
        <dbReference type="EMBL" id="QJR11137.1"/>
    </source>
</evidence>
<dbReference type="PANTHER" id="PTHR21600:SF92">
    <property type="entry name" value="RIBOSOMAL LARGE SUBUNIT PSEUDOURIDINE SYNTHASE C"/>
    <property type="match status" value="1"/>
</dbReference>
<dbReference type="SUPFAM" id="SSF55120">
    <property type="entry name" value="Pseudouridine synthase"/>
    <property type="match status" value="1"/>
</dbReference>
<keyword evidence="5 8" id="KW-0694">RNA-binding</keyword>
<name>A0A6M4H007_9PROT</name>
<evidence type="ECO:0000256" key="1">
    <source>
        <dbReference type="ARBA" id="ARBA00000381"/>
    </source>
</evidence>
<dbReference type="InterPro" id="IPR006224">
    <property type="entry name" value="PsdUridine_synth_RluA-like_CS"/>
</dbReference>
<dbReference type="AlphaFoldDB" id="A0A6M4H007"/>
<dbReference type="Gene3D" id="3.30.2350.10">
    <property type="entry name" value="Pseudouridine synthase"/>
    <property type="match status" value="1"/>
</dbReference>
<dbReference type="SUPFAM" id="SSF55174">
    <property type="entry name" value="Alpha-L RNA-binding motif"/>
    <property type="match status" value="1"/>
</dbReference>
<comment type="similarity">
    <text evidence="3 9">Belongs to the pseudouridine synthase RluA family.</text>
</comment>
<dbReference type="GO" id="GO:0160141">
    <property type="term" value="F:23S rRNA pseudouridine(955/2504/2580) synthase activity"/>
    <property type="evidence" value="ECO:0007669"/>
    <property type="project" value="UniProtKB-EC"/>
</dbReference>
<comment type="catalytic activity">
    <reaction evidence="1">
        <text>uridine(955/2504/2580) in 23S rRNA = pseudouridine(955/2504/2580) in 23S rRNA</text>
        <dbReference type="Rhea" id="RHEA:42528"/>
        <dbReference type="Rhea" id="RHEA-COMP:10099"/>
        <dbReference type="Rhea" id="RHEA-COMP:10100"/>
        <dbReference type="ChEBI" id="CHEBI:65314"/>
        <dbReference type="ChEBI" id="CHEBI:65315"/>
        <dbReference type="EC" id="5.4.99.24"/>
    </reaction>
</comment>
<dbReference type="PANTHER" id="PTHR21600">
    <property type="entry name" value="MITOCHONDRIAL RNA PSEUDOURIDINE SYNTHASE"/>
    <property type="match status" value="1"/>
</dbReference>
<dbReference type="GO" id="GO:0000455">
    <property type="term" value="P:enzyme-directed rRNA pseudouridine synthesis"/>
    <property type="evidence" value="ECO:0007669"/>
    <property type="project" value="UniProtKB-ARBA"/>
</dbReference>
<evidence type="ECO:0000256" key="6">
    <source>
        <dbReference type="ARBA" id="ARBA00023235"/>
    </source>
</evidence>
<dbReference type="NCBIfam" id="TIGR00005">
    <property type="entry name" value="rluA_subfam"/>
    <property type="match status" value="1"/>
</dbReference>
<dbReference type="InterPro" id="IPR006225">
    <property type="entry name" value="PsdUridine_synth_RluC/D"/>
</dbReference>
<dbReference type="SMART" id="SM00363">
    <property type="entry name" value="S4"/>
    <property type="match status" value="1"/>
</dbReference>
<protein>
    <recommendedName>
        <fullName evidence="9">Pseudouridine synthase</fullName>
        <ecNumber evidence="9">5.4.99.-</ecNumber>
    </recommendedName>
</protein>
<evidence type="ECO:0000313" key="12">
    <source>
        <dbReference type="Proteomes" id="UP000501534"/>
    </source>
</evidence>
<dbReference type="Gene3D" id="3.10.290.10">
    <property type="entry name" value="RNA-binding S4 domain"/>
    <property type="match status" value="1"/>
</dbReference>
<organism evidence="11 12">
    <name type="scientific">Usitatibacter rugosus</name>
    <dbReference type="NCBI Taxonomy" id="2732067"/>
    <lineage>
        <taxon>Bacteria</taxon>
        <taxon>Pseudomonadati</taxon>
        <taxon>Pseudomonadota</taxon>
        <taxon>Betaproteobacteria</taxon>
        <taxon>Nitrosomonadales</taxon>
        <taxon>Usitatibacteraceae</taxon>
        <taxon>Usitatibacter</taxon>
    </lineage>
</organism>
<dbReference type="KEGG" id="uru:DSM104443_02208"/>
<feature type="domain" description="RNA-binding S4" evidence="10">
    <location>
        <begin position="30"/>
        <end position="90"/>
    </location>
</feature>
<dbReference type="RefSeq" id="WP_171092227.1">
    <property type="nucleotide sequence ID" value="NZ_CP053069.1"/>
</dbReference>
<dbReference type="Pfam" id="PF01479">
    <property type="entry name" value="S4"/>
    <property type="match status" value="1"/>
</dbReference>